<dbReference type="InterPro" id="IPR000073">
    <property type="entry name" value="AB_hydrolase_1"/>
</dbReference>
<evidence type="ECO:0000313" key="3">
    <source>
        <dbReference type="EMBL" id="MBP0048970.1"/>
    </source>
</evidence>
<dbReference type="RefSeq" id="WP_209287591.1">
    <property type="nucleotide sequence ID" value="NZ_JACVEW010000013.1"/>
</dbReference>
<dbReference type="InterPro" id="IPR029058">
    <property type="entry name" value="AB_hydrolase_fold"/>
</dbReference>
<keyword evidence="3" id="KW-0378">Hydrolase</keyword>
<keyword evidence="1" id="KW-0732">Signal</keyword>
<feature type="chain" id="PRO_5045205690" evidence="1">
    <location>
        <begin position="20"/>
        <end position="293"/>
    </location>
</feature>
<evidence type="ECO:0000256" key="1">
    <source>
        <dbReference type="SAM" id="SignalP"/>
    </source>
</evidence>
<keyword evidence="4" id="KW-1185">Reference proteome</keyword>
<protein>
    <submittedName>
        <fullName evidence="3">Alpha/beta fold hydrolase</fullName>
    </submittedName>
</protein>
<dbReference type="SUPFAM" id="SSF53474">
    <property type="entry name" value="alpha/beta-Hydrolases"/>
    <property type="match status" value="1"/>
</dbReference>
<dbReference type="Gene3D" id="3.40.50.1820">
    <property type="entry name" value="alpha/beta hydrolase"/>
    <property type="match status" value="1"/>
</dbReference>
<proteinExistence type="predicted"/>
<evidence type="ECO:0000259" key="2">
    <source>
        <dbReference type="Pfam" id="PF12697"/>
    </source>
</evidence>
<feature type="domain" description="AB hydrolase-1" evidence="2">
    <location>
        <begin position="49"/>
        <end position="273"/>
    </location>
</feature>
<sequence>MLRIACLLATLLTPLVAAAENIQLEQGDMLLNAQLETAGQSSLEGQTVVLIGHGTLAHGRMDVITTLQETLAEYDLPSLAPTLSLGISNREGMYDCSVPHRHRHQDAVSELKRWFDWLAEQQPAKIILLGHSRGGNQIARLSAQLNSPLLQGQVLLAPMTWHPQYEAKQYEARYGTPLKAVLQRAEAKGSGMLDEPVGFLYCEDAQVGAASFLSYYQNDGALNTPALLTDVRLPTLVIAGSEDQVVPQLPSAMQSVQNPSVEFVTINGADHFFRDLFAYDVVDQVTAFMDSQR</sequence>
<gene>
    <name evidence="3" type="ORF">H9C73_09485</name>
</gene>
<dbReference type="Pfam" id="PF12697">
    <property type="entry name" value="Abhydrolase_6"/>
    <property type="match status" value="1"/>
</dbReference>
<evidence type="ECO:0000313" key="4">
    <source>
        <dbReference type="Proteomes" id="UP000810171"/>
    </source>
</evidence>
<feature type="signal peptide" evidence="1">
    <location>
        <begin position="1"/>
        <end position="19"/>
    </location>
</feature>
<reference evidence="3 4" key="1">
    <citation type="submission" date="2020-09" db="EMBL/GenBank/DDBJ databases">
        <authorList>
            <person name="Tanuku N.R.S."/>
        </authorList>
    </citation>
    <scope>NUCLEOTIDE SEQUENCE [LARGE SCALE GENOMIC DNA]</scope>
    <source>
        <strain evidence="3 4">AK62</strain>
    </source>
</reference>
<accession>A0ABS3ZB97</accession>
<dbReference type="Proteomes" id="UP000810171">
    <property type="component" value="Unassembled WGS sequence"/>
</dbReference>
<dbReference type="GO" id="GO:0016787">
    <property type="term" value="F:hydrolase activity"/>
    <property type="evidence" value="ECO:0007669"/>
    <property type="project" value="UniProtKB-KW"/>
</dbReference>
<dbReference type="EMBL" id="JACVEW010000013">
    <property type="protein sequence ID" value="MBP0048970.1"/>
    <property type="molecule type" value="Genomic_DNA"/>
</dbReference>
<name>A0ABS3ZB97_9GAMM</name>
<organism evidence="3 4">
    <name type="scientific">Marinobacterium alkalitolerans</name>
    <dbReference type="NCBI Taxonomy" id="1542925"/>
    <lineage>
        <taxon>Bacteria</taxon>
        <taxon>Pseudomonadati</taxon>
        <taxon>Pseudomonadota</taxon>
        <taxon>Gammaproteobacteria</taxon>
        <taxon>Oceanospirillales</taxon>
        <taxon>Oceanospirillaceae</taxon>
        <taxon>Marinobacterium</taxon>
    </lineage>
</organism>
<comment type="caution">
    <text evidence="3">The sequence shown here is derived from an EMBL/GenBank/DDBJ whole genome shotgun (WGS) entry which is preliminary data.</text>
</comment>